<protein>
    <submittedName>
        <fullName evidence="1">Uncharacterized protein</fullName>
    </submittedName>
</protein>
<organism evidence="1 2">
    <name type="scientific">Mytilus edulis</name>
    <name type="common">Blue mussel</name>
    <dbReference type="NCBI Taxonomy" id="6550"/>
    <lineage>
        <taxon>Eukaryota</taxon>
        <taxon>Metazoa</taxon>
        <taxon>Spiralia</taxon>
        <taxon>Lophotrochozoa</taxon>
        <taxon>Mollusca</taxon>
        <taxon>Bivalvia</taxon>
        <taxon>Autobranchia</taxon>
        <taxon>Pteriomorphia</taxon>
        <taxon>Mytilida</taxon>
        <taxon>Mytiloidea</taxon>
        <taxon>Mytilidae</taxon>
        <taxon>Mytilinae</taxon>
        <taxon>Mytilus</taxon>
    </lineage>
</organism>
<dbReference type="Proteomes" id="UP000683360">
    <property type="component" value="Unassembled WGS sequence"/>
</dbReference>
<evidence type="ECO:0000313" key="2">
    <source>
        <dbReference type="Proteomes" id="UP000683360"/>
    </source>
</evidence>
<dbReference type="OrthoDB" id="10426664at2759"/>
<comment type="caution">
    <text evidence="1">The sequence shown here is derived from an EMBL/GenBank/DDBJ whole genome shotgun (WGS) entry which is preliminary data.</text>
</comment>
<name>A0A8S3TRE8_MYTED</name>
<sequence length="237" mass="26911">MFSAKCSIMLQEHNIKIDWSRGDLELRQMVCAGSTVNMCNFCSSTLHKSSMCGNSRGYQNSKIQPTQDKYGRDIVVHDGIQICNNFNQPKGCVKPYCRYAHVCKICKKTHGKFECSTNKSMPGTQQEQNKSFPKHYNVNDLIDKDQCSLTYIETDDASNAIQRYGSKSLCYKVDISDAFKQLPIKNDGISFVSSGMMNTFHQLAPEAEKAATPCLTLERLFGHRSRKFTSFRCCRFN</sequence>
<gene>
    <name evidence="1" type="ORF">MEDL_48742</name>
</gene>
<evidence type="ECO:0000313" key="1">
    <source>
        <dbReference type="EMBL" id="CAG2236160.1"/>
    </source>
</evidence>
<dbReference type="AlphaFoldDB" id="A0A8S3TRE8"/>
<accession>A0A8S3TRE8</accession>
<proteinExistence type="predicted"/>
<reference evidence="1" key="1">
    <citation type="submission" date="2021-03" db="EMBL/GenBank/DDBJ databases">
        <authorList>
            <person name="Bekaert M."/>
        </authorList>
    </citation>
    <scope>NUCLEOTIDE SEQUENCE</scope>
</reference>
<dbReference type="EMBL" id="CAJPWZ010002343">
    <property type="protein sequence ID" value="CAG2236160.1"/>
    <property type="molecule type" value="Genomic_DNA"/>
</dbReference>
<keyword evidence="2" id="KW-1185">Reference proteome</keyword>